<gene>
    <name evidence="4" type="ORF">PMIN01_08588</name>
</gene>
<feature type="signal peptide" evidence="3">
    <location>
        <begin position="1"/>
        <end position="17"/>
    </location>
</feature>
<feature type="transmembrane region" description="Helical" evidence="2">
    <location>
        <begin position="250"/>
        <end position="276"/>
    </location>
</feature>
<feature type="compositionally biased region" description="Low complexity" evidence="1">
    <location>
        <begin position="295"/>
        <end position="307"/>
    </location>
</feature>
<dbReference type="AlphaFoldDB" id="A0A9P6GC20"/>
<feature type="compositionally biased region" description="Low complexity" evidence="1">
    <location>
        <begin position="210"/>
        <end position="231"/>
    </location>
</feature>
<dbReference type="CDD" id="cd12087">
    <property type="entry name" value="TM_EGFR-like"/>
    <property type="match status" value="1"/>
</dbReference>
<organism evidence="4 5">
    <name type="scientific">Paraphaeosphaeria minitans</name>
    <dbReference type="NCBI Taxonomy" id="565426"/>
    <lineage>
        <taxon>Eukaryota</taxon>
        <taxon>Fungi</taxon>
        <taxon>Dikarya</taxon>
        <taxon>Ascomycota</taxon>
        <taxon>Pezizomycotina</taxon>
        <taxon>Dothideomycetes</taxon>
        <taxon>Pleosporomycetidae</taxon>
        <taxon>Pleosporales</taxon>
        <taxon>Massarineae</taxon>
        <taxon>Didymosphaeriaceae</taxon>
        <taxon>Paraphaeosphaeria</taxon>
    </lineage>
</organism>
<feature type="region of interest" description="Disordered" evidence="1">
    <location>
        <begin position="382"/>
        <end position="408"/>
    </location>
</feature>
<name>A0A9P6GC20_9PLEO</name>
<sequence length="408" mass="43200">MYQLLLAGMAALPSVYGIAFPAPSPTVANPAEKVFIGWTPQTTPKPRHAPAIKFDKRQTDYISRDPGLCGWVEFGASSLACPGTGLTCALYTSGTGGMAGCCDSSDTQNCNWVNSCVNYDAWTKKSCDAACQRNTFVRKCTSAASPYCVTWTYPSDGVADYGCADYNSGVVTVEQSSTDFVDESSYWITLPTLSGDAVTGWDGEASTVESPLFSTSEDPSSSDPDTTNTPSGNGNGSTPEPQTPKKKTSVGLIAGAAVGGLVVLFLIGAAIIFVCVKRRKAKQLANNQTIIAAQQSYQQPPHQPQTHQEYKPSLPVPAQAPPPLAQQQQGYFPPQEQKVNYQTHVTVQEQGLQSPVISNPPTPAPPYVQPYYAAPSAGMPPLPEGRYEVDGITATPGRPGASEMGPGK</sequence>
<feature type="region of interest" description="Disordered" evidence="1">
    <location>
        <begin position="295"/>
        <end position="315"/>
    </location>
</feature>
<dbReference type="EMBL" id="WJXW01000009">
    <property type="protein sequence ID" value="KAF9732906.1"/>
    <property type="molecule type" value="Genomic_DNA"/>
</dbReference>
<reference evidence="4" key="1">
    <citation type="journal article" date="2020" name="Mol. Plant Microbe Interact.">
        <title>Genome Sequence of the Biocontrol Agent Coniothyrium minitans strain Conio (IMI 134523).</title>
        <authorList>
            <person name="Patel D."/>
            <person name="Shittu T.A."/>
            <person name="Baroncelli R."/>
            <person name="Muthumeenakshi S."/>
            <person name="Osborne T.H."/>
            <person name="Janganan T.K."/>
            <person name="Sreenivasaprasad S."/>
        </authorList>
    </citation>
    <scope>NUCLEOTIDE SEQUENCE</scope>
    <source>
        <strain evidence="4">Conio</strain>
    </source>
</reference>
<feature type="region of interest" description="Disordered" evidence="1">
    <location>
        <begin position="208"/>
        <end position="247"/>
    </location>
</feature>
<keyword evidence="3" id="KW-0732">Signal</keyword>
<evidence type="ECO:0000313" key="4">
    <source>
        <dbReference type="EMBL" id="KAF9732906.1"/>
    </source>
</evidence>
<evidence type="ECO:0000256" key="1">
    <source>
        <dbReference type="SAM" id="MobiDB-lite"/>
    </source>
</evidence>
<accession>A0A9P6GC20</accession>
<evidence type="ECO:0000256" key="2">
    <source>
        <dbReference type="SAM" id="Phobius"/>
    </source>
</evidence>
<evidence type="ECO:0000313" key="5">
    <source>
        <dbReference type="Proteomes" id="UP000756921"/>
    </source>
</evidence>
<comment type="caution">
    <text evidence="4">The sequence shown here is derived from an EMBL/GenBank/DDBJ whole genome shotgun (WGS) entry which is preliminary data.</text>
</comment>
<protein>
    <recommendedName>
        <fullName evidence="6">Mid2 domain-containing protein</fullName>
    </recommendedName>
</protein>
<keyword evidence="2" id="KW-1133">Transmembrane helix</keyword>
<proteinExistence type="predicted"/>
<keyword evidence="2" id="KW-0812">Transmembrane</keyword>
<evidence type="ECO:0000256" key="3">
    <source>
        <dbReference type="SAM" id="SignalP"/>
    </source>
</evidence>
<keyword evidence="5" id="KW-1185">Reference proteome</keyword>
<dbReference type="Proteomes" id="UP000756921">
    <property type="component" value="Unassembled WGS sequence"/>
</dbReference>
<keyword evidence="2" id="KW-0472">Membrane</keyword>
<evidence type="ECO:0008006" key="6">
    <source>
        <dbReference type="Google" id="ProtNLM"/>
    </source>
</evidence>
<feature type="chain" id="PRO_5040439676" description="Mid2 domain-containing protein" evidence="3">
    <location>
        <begin position="18"/>
        <end position="408"/>
    </location>
</feature>
<dbReference type="OrthoDB" id="5347452at2759"/>